<dbReference type="InterPro" id="IPR036250">
    <property type="entry name" value="AcylCo_DH-like_C"/>
</dbReference>
<comment type="similarity">
    <text evidence="2 5">Belongs to the acyl-CoA dehydrogenase family.</text>
</comment>
<dbReference type="PANTHER" id="PTHR43884:SF12">
    <property type="entry name" value="ISOVALERYL-COA DEHYDROGENASE, MITOCHONDRIAL-RELATED"/>
    <property type="match status" value="1"/>
</dbReference>
<evidence type="ECO:0000259" key="8">
    <source>
        <dbReference type="Pfam" id="PF02771"/>
    </source>
</evidence>
<dbReference type="InterPro" id="IPR037069">
    <property type="entry name" value="AcylCoA_DH/ox_N_sf"/>
</dbReference>
<dbReference type="PROSITE" id="PS00072">
    <property type="entry name" value="ACYL_COA_DH_1"/>
    <property type="match status" value="1"/>
</dbReference>
<dbReference type="Proteomes" id="UP000199283">
    <property type="component" value="Unassembled WGS sequence"/>
</dbReference>
<dbReference type="PIRSF" id="PIRSF016578">
    <property type="entry name" value="HsaA"/>
    <property type="match status" value="1"/>
</dbReference>
<dbReference type="RefSeq" id="WP_092763659.1">
    <property type="nucleotide sequence ID" value="NZ_FNZQ01000005.1"/>
</dbReference>
<feature type="domain" description="Acyl-CoA oxidase/dehydrogenase middle" evidence="7">
    <location>
        <begin position="112"/>
        <end position="200"/>
    </location>
</feature>
<dbReference type="InterPro" id="IPR046373">
    <property type="entry name" value="Acyl-CoA_Oxase/DH_mid-dom_sf"/>
</dbReference>
<evidence type="ECO:0000256" key="1">
    <source>
        <dbReference type="ARBA" id="ARBA00001974"/>
    </source>
</evidence>
<dbReference type="STRING" id="188906.SAMN04488526_2742"/>
<evidence type="ECO:0000259" key="7">
    <source>
        <dbReference type="Pfam" id="PF02770"/>
    </source>
</evidence>
<evidence type="ECO:0000259" key="6">
    <source>
        <dbReference type="Pfam" id="PF00441"/>
    </source>
</evidence>
<dbReference type="Gene3D" id="2.40.110.10">
    <property type="entry name" value="Butyryl-CoA Dehydrogenase, subunit A, domain 2"/>
    <property type="match status" value="1"/>
</dbReference>
<gene>
    <name evidence="9" type="ORF">SAMN04488526_2742</name>
</gene>
<dbReference type="InterPro" id="IPR009075">
    <property type="entry name" value="AcylCo_DH/oxidase_C"/>
</dbReference>
<dbReference type="Pfam" id="PF00441">
    <property type="entry name" value="Acyl-CoA_dh_1"/>
    <property type="match status" value="1"/>
</dbReference>
<dbReference type="InterPro" id="IPR009100">
    <property type="entry name" value="AcylCoA_DH/oxidase_NM_dom_sf"/>
</dbReference>
<dbReference type="SUPFAM" id="SSF56645">
    <property type="entry name" value="Acyl-CoA dehydrogenase NM domain-like"/>
    <property type="match status" value="1"/>
</dbReference>
<keyword evidence="10" id="KW-1185">Reference proteome</keyword>
<dbReference type="Pfam" id="PF02770">
    <property type="entry name" value="Acyl-CoA_dh_M"/>
    <property type="match status" value="1"/>
</dbReference>
<dbReference type="InterPro" id="IPR006091">
    <property type="entry name" value="Acyl-CoA_Oxase/DH_mid-dom"/>
</dbReference>
<evidence type="ECO:0000313" key="9">
    <source>
        <dbReference type="EMBL" id="SEL45970.1"/>
    </source>
</evidence>
<feature type="domain" description="Acyl-CoA dehydrogenase/oxidase C-terminal" evidence="6">
    <location>
        <begin position="216"/>
        <end position="357"/>
    </location>
</feature>
<dbReference type="EMBL" id="FNZQ01000005">
    <property type="protein sequence ID" value="SEL45970.1"/>
    <property type="molecule type" value="Genomic_DNA"/>
</dbReference>
<protein>
    <submittedName>
        <fullName evidence="9">Butyryl-CoA dehydrogenase</fullName>
    </submittedName>
</protein>
<keyword evidence="4 5" id="KW-0274">FAD</keyword>
<comment type="cofactor">
    <cofactor evidence="1 5">
        <name>FAD</name>
        <dbReference type="ChEBI" id="CHEBI:57692"/>
    </cofactor>
</comment>
<name>A0A1H7QCZ0_9RHOB</name>
<dbReference type="AlphaFoldDB" id="A0A1H7QCZ0"/>
<evidence type="ECO:0000256" key="5">
    <source>
        <dbReference type="RuleBase" id="RU362125"/>
    </source>
</evidence>
<dbReference type="Pfam" id="PF02771">
    <property type="entry name" value="Acyl-CoA_dh_N"/>
    <property type="match status" value="1"/>
</dbReference>
<evidence type="ECO:0000256" key="2">
    <source>
        <dbReference type="ARBA" id="ARBA00009347"/>
    </source>
</evidence>
<evidence type="ECO:0000256" key="4">
    <source>
        <dbReference type="ARBA" id="ARBA00022827"/>
    </source>
</evidence>
<sequence length="379" mass="40198">MSDHLTRAKALAPTFAERAAIWDRERRYCHDNVADLTRAGLMGMSVPEQFGGPGLTLTQIVPIIEVVAGACTLTARVLVEGNMGALTAVMSYGTDVQKAQWAEGVMSGDKPAICISEPGAGSDARAMTTTATPAPGGWRLNGVKHWITGGGISNLHLVFAQAPDGIRGFLTEAGPGLAVTRLERTMGLCGMPEAELTFTDHFVATDNMLDASFGDLMGAYNVQRIGAGTIALGVASGAAMLARDHLLDRCQFDRPLAEFQGLQWILADMDTELAAARLLLLDAAASGILPDRIKAARAKLLSSETAIRVVDRALQMFGAAGYGSDTPLERMYRDVRMFTIGGGTAQVLRNQIAAHILDRKLSQRSGTFDAGPRGDIAAQ</sequence>
<evidence type="ECO:0000313" key="10">
    <source>
        <dbReference type="Proteomes" id="UP000199283"/>
    </source>
</evidence>
<reference evidence="9 10" key="1">
    <citation type="submission" date="2016-10" db="EMBL/GenBank/DDBJ databases">
        <authorList>
            <person name="de Groot N.N."/>
        </authorList>
    </citation>
    <scope>NUCLEOTIDE SEQUENCE [LARGE SCALE GENOMIC DNA]</scope>
    <source>
        <strain evidence="9 10">DSM 14858</strain>
    </source>
</reference>
<organism evidence="9 10">
    <name type="scientific">Jannaschia helgolandensis</name>
    <dbReference type="NCBI Taxonomy" id="188906"/>
    <lineage>
        <taxon>Bacteria</taxon>
        <taxon>Pseudomonadati</taxon>
        <taxon>Pseudomonadota</taxon>
        <taxon>Alphaproteobacteria</taxon>
        <taxon>Rhodobacterales</taxon>
        <taxon>Roseobacteraceae</taxon>
        <taxon>Jannaschia</taxon>
    </lineage>
</organism>
<dbReference type="PANTHER" id="PTHR43884">
    <property type="entry name" value="ACYL-COA DEHYDROGENASE"/>
    <property type="match status" value="1"/>
</dbReference>
<proteinExistence type="inferred from homology"/>
<dbReference type="InterPro" id="IPR006089">
    <property type="entry name" value="Acyl-CoA_DH_CS"/>
</dbReference>
<dbReference type="GO" id="GO:0050660">
    <property type="term" value="F:flavin adenine dinucleotide binding"/>
    <property type="evidence" value="ECO:0007669"/>
    <property type="project" value="InterPro"/>
</dbReference>
<feature type="domain" description="Acyl-CoA dehydrogenase/oxidase N-terminal" evidence="8">
    <location>
        <begin position="15"/>
        <end position="109"/>
    </location>
</feature>
<dbReference type="SUPFAM" id="SSF47203">
    <property type="entry name" value="Acyl-CoA dehydrogenase C-terminal domain-like"/>
    <property type="match status" value="1"/>
</dbReference>
<keyword evidence="3 5" id="KW-0285">Flavoprotein</keyword>
<keyword evidence="5" id="KW-0560">Oxidoreductase</keyword>
<dbReference type="InterPro" id="IPR013786">
    <property type="entry name" value="AcylCoA_DH/ox_N"/>
</dbReference>
<dbReference type="OrthoDB" id="9775090at2"/>
<dbReference type="Gene3D" id="1.10.540.10">
    <property type="entry name" value="Acyl-CoA dehydrogenase/oxidase, N-terminal domain"/>
    <property type="match status" value="1"/>
</dbReference>
<dbReference type="Gene3D" id="1.20.140.10">
    <property type="entry name" value="Butyryl-CoA Dehydrogenase, subunit A, domain 3"/>
    <property type="match status" value="1"/>
</dbReference>
<evidence type="ECO:0000256" key="3">
    <source>
        <dbReference type="ARBA" id="ARBA00022630"/>
    </source>
</evidence>
<dbReference type="GO" id="GO:0003995">
    <property type="term" value="F:acyl-CoA dehydrogenase activity"/>
    <property type="evidence" value="ECO:0007669"/>
    <property type="project" value="InterPro"/>
</dbReference>
<accession>A0A1H7QCZ0</accession>